<proteinExistence type="predicted"/>
<keyword evidence="2" id="KW-1185">Reference proteome</keyword>
<evidence type="ECO:0000313" key="2">
    <source>
        <dbReference type="Proteomes" id="UP000651977"/>
    </source>
</evidence>
<sequence>MPITSSQKIQQPLALPQRFPFKPRVLFSDVDDTLTWQGELPGVAFQALLTLRDAGISVVPVTGASAGWCDCLLKILPIRYIVGENGAFWMEQHARGYTQLHLLKPQLQMQQQQQQLKDIATQLNQQFPEIHFAQDQAYRISDVALDIAQAAQVDITRAKAATGWLKSQNVQAQLSSIHINLWMGQHNKASGALAWLKAKNIKLDEALFIGDSGNDEAMFQQFKPSVGVANVQPFIADLSHAPTYITEKSGGWGFAQLASSLLEHH</sequence>
<accession>A0ABQ1I4D1</accession>
<dbReference type="PANTHER" id="PTHR10000">
    <property type="entry name" value="PHOSPHOSERINE PHOSPHATASE"/>
    <property type="match status" value="1"/>
</dbReference>
<dbReference type="EMBL" id="BMDY01000021">
    <property type="protein sequence ID" value="GGB15443.1"/>
    <property type="molecule type" value="Genomic_DNA"/>
</dbReference>
<dbReference type="PANTHER" id="PTHR10000:SF8">
    <property type="entry name" value="HAD SUPERFAMILY HYDROLASE-LIKE, TYPE 3"/>
    <property type="match status" value="1"/>
</dbReference>
<dbReference type="Gene3D" id="3.40.50.1000">
    <property type="entry name" value="HAD superfamily/HAD-like"/>
    <property type="match status" value="2"/>
</dbReference>
<dbReference type="InterPro" id="IPR006379">
    <property type="entry name" value="HAD-SF_hydro_IIB"/>
</dbReference>
<dbReference type="Pfam" id="PF08282">
    <property type="entry name" value="Hydrolase_3"/>
    <property type="match status" value="1"/>
</dbReference>
<dbReference type="SUPFAM" id="SSF56784">
    <property type="entry name" value="HAD-like"/>
    <property type="match status" value="1"/>
</dbReference>
<protein>
    <submittedName>
        <fullName evidence="1">Haloacid dehalogenase</fullName>
    </submittedName>
</protein>
<dbReference type="CDD" id="cd01427">
    <property type="entry name" value="HAD_like"/>
    <property type="match status" value="1"/>
</dbReference>
<organism evidence="1 2">
    <name type="scientific">Agarivorans gilvus</name>
    <dbReference type="NCBI Taxonomy" id="680279"/>
    <lineage>
        <taxon>Bacteria</taxon>
        <taxon>Pseudomonadati</taxon>
        <taxon>Pseudomonadota</taxon>
        <taxon>Gammaproteobacteria</taxon>
        <taxon>Alteromonadales</taxon>
        <taxon>Alteromonadaceae</taxon>
        <taxon>Agarivorans</taxon>
    </lineage>
</organism>
<gene>
    <name evidence="1" type="ORF">GCM10007414_31120</name>
</gene>
<name>A0ABQ1I4D1_9ALTE</name>
<evidence type="ECO:0000313" key="1">
    <source>
        <dbReference type="EMBL" id="GGB15443.1"/>
    </source>
</evidence>
<dbReference type="NCBIfam" id="TIGR01484">
    <property type="entry name" value="HAD-SF-IIB"/>
    <property type="match status" value="1"/>
</dbReference>
<dbReference type="InterPro" id="IPR036412">
    <property type="entry name" value="HAD-like_sf"/>
</dbReference>
<reference evidence="2" key="1">
    <citation type="journal article" date="2019" name="Int. J. Syst. Evol. Microbiol.">
        <title>The Global Catalogue of Microorganisms (GCM) 10K type strain sequencing project: providing services to taxonomists for standard genome sequencing and annotation.</title>
        <authorList>
            <consortium name="The Broad Institute Genomics Platform"/>
            <consortium name="The Broad Institute Genome Sequencing Center for Infectious Disease"/>
            <person name="Wu L."/>
            <person name="Ma J."/>
        </authorList>
    </citation>
    <scope>NUCLEOTIDE SEQUENCE [LARGE SCALE GENOMIC DNA]</scope>
    <source>
        <strain evidence="2">CGMCC 1.10131</strain>
    </source>
</reference>
<comment type="caution">
    <text evidence="1">The sequence shown here is derived from an EMBL/GenBank/DDBJ whole genome shotgun (WGS) entry which is preliminary data.</text>
</comment>
<dbReference type="Proteomes" id="UP000651977">
    <property type="component" value="Unassembled WGS sequence"/>
</dbReference>
<dbReference type="RefSeq" id="WP_083481703.1">
    <property type="nucleotide sequence ID" value="NZ_BMDY01000021.1"/>
</dbReference>
<dbReference type="InterPro" id="IPR023214">
    <property type="entry name" value="HAD_sf"/>
</dbReference>